<keyword evidence="6" id="KW-0547">Nucleotide-binding</keyword>
<dbReference type="InterPro" id="IPR003439">
    <property type="entry name" value="ABC_transporter-like_ATP-bd"/>
</dbReference>
<evidence type="ECO:0000256" key="5">
    <source>
        <dbReference type="ARBA" id="ARBA00022737"/>
    </source>
</evidence>
<evidence type="ECO:0000256" key="9">
    <source>
        <dbReference type="ARBA" id="ARBA00023136"/>
    </source>
</evidence>
<evidence type="ECO:0000256" key="3">
    <source>
        <dbReference type="ARBA" id="ARBA00022475"/>
    </source>
</evidence>
<dbReference type="CDD" id="cd03216">
    <property type="entry name" value="ABC_Carb_Monos_I"/>
    <property type="match status" value="1"/>
</dbReference>
<keyword evidence="4" id="KW-0762">Sugar transport</keyword>
<evidence type="ECO:0000256" key="2">
    <source>
        <dbReference type="ARBA" id="ARBA00022448"/>
    </source>
</evidence>
<evidence type="ECO:0000313" key="11">
    <source>
        <dbReference type="EMBL" id="QNM04900.1"/>
    </source>
</evidence>
<keyword evidence="7 11" id="KW-0067">ATP-binding</keyword>
<feature type="domain" description="ABC transporter" evidence="10">
    <location>
        <begin position="248"/>
        <end position="499"/>
    </location>
</feature>
<dbReference type="InterPro" id="IPR017871">
    <property type="entry name" value="ABC_transporter-like_CS"/>
</dbReference>
<dbReference type="KEGG" id="qdo:H9Q78_10645"/>
<evidence type="ECO:0000256" key="8">
    <source>
        <dbReference type="ARBA" id="ARBA00022967"/>
    </source>
</evidence>
<accession>A0A7G9G268</accession>
<dbReference type="InterPro" id="IPR003593">
    <property type="entry name" value="AAA+_ATPase"/>
</dbReference>
<evidence type="ECO:0000256" key="6">
    <source>
        <dbReference type="ARBA" id="ARBA00022741"/>
    </source>
</evidence>
<dbReference type="PROSITE" id="PS50893">
    <property type="entry name" value="ABC_TRANSPORTER_2"/>
    <property type="match status" value="2"/>
</dbReference>
<evidence type="ECO:0000259" key="10">
    <source>
        <dbReference type="PROSITE" id="PS50893"/>
    </source>
</evidence>
<proteinExistence type="predicted"/>
<dbReference type="GO" id="GO:0005524">
    <property type="term" value="F:ATP binding"/>
    <property type="evidence" value="ECO:0007669"/>
    <property type="project" value="UniProtKB-KW"/>
</dbReference>
<evidence type="ECO:0000256" key="7">
    <source>
        <dbReference type="ARBA" id="ARBA00022840"/>
    </source>
</evidence>
<keyword evidence="12" id="KW-1185">Reference proteome</keyword>
<dbReference type="SMART" id="SM00382">
    <property type="entry name" value="AAA"/>
    <property type="match status" value="2"/>
</dbReference>
<gene>
    <name evidence="11" type="ORF">H9Q78_10645</name>
</gene>
<evidence type="ECO:0000313" key="12">
    <source>
        <dbReference type="Proteomes" id="UP000515823"/>
    </source>
</evidence>
<keyword evidence="2" id="KW-0813">Transport</keyword>
<dbReference type="PROSITE" id="PS00211">
    <property type="entry name" value="ABC_TRANSPORTER_1"/>
    <property type="match status" value="1"/>
</dbReference>
<dbReference type="PANTHER" id="PTHR43790">
    <property type="entry name" value="CARBOHYDRATE TRANSPORT ATP-BINDING PROTEIN MG119-RELATED"/>
    <property type="match status" value="1"/>
</dbReference>
<keyword evidence="5" id="KW-0677">Repeat</keyword>
<name>A0A7G9G268_9FIRM</name>
<reference evidence="11 12" key="1">
    <citation type="submission" date="2020-08" db="EMBL/GenBank/DDBJ databases">
        <authorList>
            <person name="Liu C."/>
            <person name="Sun Q."/>
        </authorList>
    </citation>
    <scope>NUCLEOTIDE SEQUENCE [LARGE SCALE GENOMIC DNA]</scope>
    <source>
        <strain evidence="11 12">NSJ-38</strain>
    </source>
</reference>
<dbReference type="PANTHER" id="PTHR43790:SF3">
    <property type="entry name" value="D-ALLOSE IMPORT ATP-BINDING PROTEIN ALSA-RELATED"/>
    <property type="match status" value="1"/>
</dbReference>
<dbReference type="AlphaFoldDB" id="A0A7G9G268"/>
<dbReference type="Gene3D" id="3.40.50.300">
    <property type="entry name" value="P-loop containing nucleotide triphosphate hydrolases"/>
    <property type="match status" value="2"/>
</dbReference>
<dbReference type="CDD" id="cd03215">
    <property type="entry name" value="ABC_Carb_Monos_II"/>
    <property type="match status" value="1"/>
</dbReference>
<dbReference type="Pfam" id="PF00005">
    <property type="entry name" value="ABC_tran"/>
    <property type="match status" value="2"/>
</dbReference>
<keyword evidence="3" id="KW-1003">Cell membrane</keyword>
<dbReference type="SUPFAM" id="SSF52540">
    <property type="entry name" value="P-loop containing nucleoside triphosphate hydrolases"/>
    <property type="match status" value="2"/>
</dbReference>
<protein>
    <submittedName>
        <fullName evidence="11">Sugar ABC transporter ATP-binding protein</fullName>
    </submittedName>
</protein>
<comment type="subcellular location">
    <subcellularLocation>
        <location evidence="1">Cell membrane</location>
        <topology evidence="1">Peripheral membrane protein</topology>
    </subcellularLocation>
</comment>
<dbReference type="GO" id="GO:0005886">
    <property type="term" value="C:plasma membrane"/>
    <property type="evidence" value="ECO:0007669"/>
    <property type="project" value="UniProtKB-SubCell"/>
</dbReference>
<dbReference type="InterPro" id="IPR027417">
    <property type="entry name" value="P-loop_NTPase"/>
</dbReference>
<dbReference type="FunFam" id="3.40.50.300:FF:000127">
    <property type="entry name" value="Ribose import ATP-binding protein RbsA"/>
    <property type="match status" value="1"/>
</dbReference>
<keyword evidence="8" id="KW-1278">Translocase</keyword>
<dbReference type="InterPro" id="IPR050107">
    <property type="entry name" value="ABC_carbohydrate_import_ATPase"/>
</dbReference>
<dbReference type="Proteomes" id="UP000515823">
    <property type="component" value="Chromosome"/>
</dbReference>
<dbReference type="EMBL" id="CP060634">
    <property type="protein sequence ID" value="QNM04900.1"/>
    <property type="molecule type" value="Genomic_DNA"/>
</dbReference>
<keyword evidence="9" id="KW-0472">Membrane</keyword>
<organism evidence="11 12">
    <name type="scientific">Qiania dongpingensis</name>
    <dbReference type="NCBI Taxonomy" id="2763669"/>
    <lineage>
        <taxon>Bacteria</taxon>
        <taxon>Bacillati</taxon>
        <taxon>Bacillota</taxon>
        <taxon>Clostridia</taxon>
        <taxon>Lachnospirales</taxon>
        <taxon>Lachnospiraceae</taxon>
        <taxon>Qiania</taxon>
    </lineage>
</organism>
<sequence>MLEVSGVSKSFPGVKALQDISVPFKDGEIHALLGENGAGKSTLMKIICGIYKADTGKVVLDGKELKLHGYGDAVKQHISMVHQEIQLIPEGSIAENIINDKISQFTKFGFVNWKAINQFALKYMKEVGLDFPPEKKVRFLSAAHKQLIQIAKALSADARVLLLDEPTSSLTRHEANTLFELVRKLKDKGMIIIFVSHKLEEVQVIADRVTVFRDGRLVGTDSIGNMENSKIIKMMIGRDFVYRYRGRLDAYNGEVALEARNITSRIHGFKDMSFKVHKGEILGFYGLVGSGRTELVRTMLNIDKRDGGEVLLWGKPVKIDSFKTALHKYKIGYVTENRKEEGLFLEHTVAMNVCVNSWNKSYYRHIPFINLKKEKENADVFAKRLEIKTPSLNTLAGKLSGGNQQKISIAKWLAADCDILIIDEPTVGVDIGAKEYIHELIWNLAAKEGKTVILISSDMNEMISLARRILIFRDRQITGELSGEEFFAKSGEEISTEIGKSFV</sequence>
<dbReference type="RefSeq" id="WP_249301647.1">
    <property type="nucleotide sequence ID" value="NZ_CP060634.1"/>
</dbReference>
<dbReference type="GO" id="GO:0016887">
    <property type="term" value="F:ATP hydrolysis activity"/>
    <property type="evidence" value="ECO:0007669"/>
    <property type="project" value="InterPro"/>
</dbReference>
<feature type="domain" description="ABC transporter" evidence="10">
    <location>
        <begin position="2"/>
        <end position="239"/>
    </location>
</feature>
<evidence type="ECO:0000256" key="4">
    <source>
        <dbReference type="ARBA" id="ARBA00022597"/>
    </source>
</evidence>
<evidence type="ECO:0000256" key="1">
    <source>
        <dbReference type="ARBA" id="ARBA00004202"/>
    </source>
</evidence>